<dbReference type="Pfam" id="PF01926">
    <property type="entry name" value="MMR_HSR1"/>
    <property type="match status" value="1"/>
</dbReference>
<protein>
    <recommendedName>
        <fullName evidence="1">G domain-containing protein</fullName>
    </recommendedName>
</protein>
<organism evidence="2 3">
    <name type="scientific">Dissophora globulifera</name>
    <dbReference type="NCBI Taxonomy" id="979702"/>
    <lineage>
        <taxon>Eukaryota</taxon>
        <taxon>Fungi</taxon>
        <taxon>Fungi incertae sedis</taxon>
        <taxon>Mucoromycota</taxon>
        <taxon>Mortierellomycotina</taxon>
        <taxon>Mortierellomycetes</taxon>
        <taxon>Mortierellales</taxon>
        <taxon>Mortierellaceae</taxon>
        <taxon>Dissophora</taxon>
    </lineage>
</organism>
<comment type="caution">
    <text evidence="2">The sequence shown here is derived from an EMBL/GenBank/DDBJ whole genome shotgun (WGS) entry which is preliminary data.</text>
</comment>
<feature type="domain" description="G" evidence="1">
    <location>
        <begin position="15"/>
        <end position="105"/>
    </location>
</feature>
<dbReference type="InterPro" id="IPR006073">
    <property type="entry name" value="GTP-bd"/>
</dbReference>
<reference evidence="2" key="1">
    <citation type="journal article" date="2020" name="Fungal Divers.">
        <title>Resolving the Mortierellaceae phylogeny through synthesis of multi-gene phylogenetics and phylogenomics.</title>
        <authorList>
            <person name="Vandepol N."/>
            <person name="Liber J."/>
            <person name="Desiro A."/>
            <person name="Na H."/>
            <person name="Kennedy M."/>
            <person name="Barry K."/>
            <person name="Grigoriev I.V."/>
            <person name="Miller A.N."/>
            <person name="O'Donnell K."/>
            <person name="Stajich J.E."/>
            <person name="Bonito G."/>
        </authorList>
    </citation>
    <scope>NUCLEOTIDE SEQUENCE</scope>
    <source>
        <strain evidence="2">REB-010B</strain>
    </source>
</reference>
<evidence type="ECO:0000259" key="1">
    <source>
        <dbReference type="Pfam" id="PF01926"/>
    </source>
</evidence>
<accession>A0A9P6R2H3</accession>
<dbReference type="AlphaFoldDB" id="A0A9P6R2H3"/>
<dbReference type="Proteomes" id="UP000738325">
    <property type="component" value="Unassembled WGS sequence"/>
</dbReference>
<evidence type="ECO:0000313" key="3">
    <source>
        <dbReference type="Proteomes" id="UP000738325"/>
    </source>
</evidence>
<dbReference type="Gene3D" id="3.40.50.300">
    <property type="entry name" value="P-loop containing nucleotide triphosphate hydrolases"/>
    <property type="match status" value="2"/>
</dbReference>
<sequence>MKPQDCDSKQRKVAVLFIGNTGSGKSALLSQIGGDFASGVAFRRGFTRGILEQNITLNGKSAVLMDAPGLFEPEQDATHNNAKMLTEALKRNYDFKLFFVLKADNRGPPNNELILMSKVNECVHQAQAETRIKFTAIINQIMDDKVYNLYRDHVAHDKFRSLFTGMKIPGCKFNDIHIENVIMLRFDEKKIRLKQFGPEILPGITVQKAIPVFVRKDISVTAEDIKNVNKNDSAGSWFWPIATAAAVGMGAVATGGTVPIIANVVARNTFAMVLMAAMPRPKTDISSQSLQLYRPPQTPIPQSERSQSLIQLNVSKVNTKSSLDIMKTQDRKRKPRKVAVMFIGNMGSGKSDLLAQIGGIISRGAAVRRGSTWSISEQDIMLDGEPAVLMDARGLFERDEDATHANAKMLTEILRKYYEFKLFFVLKANNRGPPLEELILISKVHECVHQAQAESRIEFAIIFDQIMDDPVYNMYREKVAVDNFRRFFADVKIPGCSFNDIHIDNVIMLRFDTGKIQREEFGPEIPPGLIKQEAIQLNATKDISVTKKDIQGANKDDSGGSWFMSKARIALGIVVAAVAPLAGAAILTEIPRDEFNAGVAADADRGAAKSAD</sequence>
<name>A0A9P6R2H3_9FUNG</name>
<dbReference type="OrthoDB" id="8954335at2759"/>
<evidence type="ECO:0000313" key="2">
    <source>
        <dbReference type="EMBL" id="KAG0310540.1"/>
    </source>
</evidence>
<dbReference type="EMBL" id="JAAAIP010001050">
    <property type="protein sequence ID" value="KAG0310540.1"/>
    <property type="molecule type" value="Genomic_DNA"/>
</dbReference>
<gene>
    <name evidence="2" type="ORF">BGZ99_000326</name>
</gene>
<keyword evidence="3" id="KW-1185">Reference proteome</keyword>
<dbReference type="InterPro" id="IPR027417">
    <property type="entry name" value="P-loop_NTPase"/>
</dbReference>
<dbReference type="GO" id="GO:0005525">
    <property type="term" value="F:GTP binding"/>
    <property type="evidence" value="ECO:0007669"/>
    <property type="project" value="InterPro"/>
</dbReference>
<dbReference type="SUPFAM" id="SSF52540">
    <property type="entry name" value="P-loop containing nucleoside triphosphate hydrolases"/>
    <property type="match status" value="2"/>
</dbReference>
<proteinExistence type="predicted"/>